<feature type="domain" description="Calcineurin-like phosphoesterase" evidence="1">
    <location>
        <begin position="24"/>
        <end position="124"/>
    </location>
</feature>
<dbReference type="InterPro" id="IPR004843">
    <property type="entry name" value="Calcineurin-like_PHP"/>
</dbReference>
<dbReference type="InterPro" id="IPR024173">
    <property type="entry name" value="Pesterase_MJ0037-like"/>
</dbReference>
<comment type="caution">
    <text evidence="2">The sequence shown here is derived from an EMBL/GenBank/DDBJ whole genome shotgun (WGS) entry which is preliminary data.</text>
</comment>
<sequence>MTGTFKITTDLEICDLALLIEDTMIIADLHLGYEQYLNKKGFMLPSFQFKKIIDRINKIRELSGAKNIIINGDLKHEFGKVTYQENKELKGLLDYLEENFKEITLIKGNHDPIIPYISHLKNFKISDSMKFQDHLITHGHFIPEKIETQTIIIGHEHPCVGLRSGERIEKIKCYLKGPFRGRELVVMPSFNFVTEGSDILHEAIISPFLKETRLSQFRVYAVENFKVFDFRTVEDITKIMEQQVTRGWR</sequence>
<dbReference type="InterPro" id="IPR004376">
    <property type="entry name" value="Pesterase_MJ0037"/>
</dbReference>
<evidence type="ECO:0000259" key="1">
    <source>
        <dbReference type="Pfam" id="PF00149"/>
    </source>
</evidence>
<proteinExistence type="predicted"/>
<gene>
    <name evidence="2" type="ORF">DPC56_00515</name>
</gene>
<dbReference type="NCBIfam" id="TIGR00024">
    <property type="entry name" value="SbcD_rel_arch"/>
    <property type="match status" value="1"/>
</dbReference>
<dbReference type="Pfam" id="PF00149">
    <property type="entry name" value="Metallophos"/>
    <property type="match status" value="1"/>
</dbReference>
<dbReference type="OrthoDB" id="18264at2157"/>
<dbReference type="RefSeq" id="WP_112093112.1">
    <property type="nucleotide sequence ID" value="NZ_QLOE01000001.1"/>
</dbReference>
<evidence type="ECO:0000313" key="2">
    <source>
        <dbReference type="EMBL" id="RAO79802.1"/>
    </source>
</evidence>
<dbReference type="PANTHER" id="PTHR39323:SF1">
    <property type="entry name" value="BLR1149 PROTEIN"/>
    <property type="match status" value="1"/>
</dbReference>
<dbReference type="Proteomes" id="UP000249782">
    <property type="component" value="Unassembled WGS sequence"/>
</dbReference>
<dbReference type="CDD" id="cd07391">
    <property type="entry name" value="MPP_PF1019"/>
    <property type="match status" value="1"/>
</dbReference>
<dbReference type="PIRSF" id="PIRSF000887">
    <property type="entry name" value="Pesterase_MJ0037"/>
    <property type="match status" value="1"/>
</dbReference>
<protein>
    <submittedName>
        <fullName evidence="2">Phosphoesterase</fullName>
    </submittedName>
</protein>
<dbReference type="Gene3D" id="3.60.21.10">
    <property type="match status" value="1"/>
</dbReference>
<dbReference type="GO" id="GO:0016787">
    <property type="term" value="F:hydrolase activity"/>
    <property type="evidence" value="ECO:0007669"/>
    <property type="project" value="InterPro"/>
</dbReference>
<evidence type="ECO:0000313" key="3">
    <source>
        <dbReference type="Proteomes" id="UP000249782"/>
    </source>
</evidence>
<reference evidence="2 3" key="1">
    <citation type="submission" date="2018-06" db="EMBL/GenBank/DDBJ databases">
        <title>Draft genome sequence of hyperthermophilic methanogen Methanothermobacter tenebrarum sp. MCM-B 1447.</title>
        <authorList>
            <person name="Pore S.D."/>
            <person name="Dagar S."/>
            <person name="Dhakephalkar P.K."/>
        </authorList>
    </citation>
    <scope>NUCLEOTIDE SEQUENCE [LARGE SCALE GENOMIC DNA]</scope>
    <source>
        <strain evidence="2 3">MCM B 1447</strain>
    </source>
</reference>
<dbReference type="InterPro" id="IPR029052">
    <property type="entry name" value="Metallo-depent_PP-like"/>
</dbReference>
<organism evidence="2 3">
    <name type="scientific">Methanothermobacter tenebrarum</name>
    <dbReference type="NCBI Taxonomy" id="680118"/>
    <lineage>
        <taxon>Archaea</taxon>
        <taxon>Methanobacteriati</taxon>
        <taxon>Methanobacteriota</taxon>
        <taxon>Methanomada group</taxon>
        <taxon>Methanobacteria</taxon>
        <taxon>Methanobacteriales</taxon>
        <taxon>Methanobacteriaceae</taxon>
        <taxon>Methanothermobacter</taxon>
    </lineage>
</organism>
<keyword evidence="3" id="KW-1185">Reference proteome</keyword>
<accession>A0A328PH05</accession>
<dbReference type="PANTHER" id="PTHR39323">
    <property type="entry name" value="BLR1149 PROTEIN"/>
    <property type="match status" value="1"/>
</dbReference>
<name>A0A328PH05_9EURY</name>
<dbReference type="AlphaFoldDB" id="A0A328PH05"/>
<dbReference type="EMBL" id="QLOE01000001">
    <property type="protein sequence ID" value="RAO79802.1"/>
    <property type="molecule type" value="Genomic_DNA"/>
</dbReference>
<dbReference type="SUPFAM" id="SSF56300">
    <property type="entry name" value="Metallo-dependent phosphatases"/>
    <property type="match status" value="1"/>
</dbReference>